<dbReference type="STRING" id="568069.A0A1J1ITR5"/>
<dbReference type="InterPro" id="IPR050468">
    <property type="entry name" value="Cuticle_Struct_Prot"/>
</dbReference>
<dbReference type="Pfam" id="PF00379">
    <property type="entry name" value="Chitin_bind_4"/>
    <property type="match status" value="1"/>
</dbReference>
<evidence type="ECO:0000256" key="1">
    <source>
        <dbReference type="ARBA" id="ARBA00022460"/>
    </source>
</evidence>
<dbReference type="PROSITE" id="PS00233">
    <property type="entry name" value="CHIT_BIND_RR_1"/>
    <property type="match status" value="1"/>
</dbReference>
<dbReference type="PROSITE" id="PS51155">
    <property type="entry name" value="CHIT_BIND_RR_2"/>
    <property type="match status" value="1"/>
</dbReference>
<dbReference type="PRINTS" id="PR00947">
    <property type="entry name" value="CUTICLE"/>
</dbReference>
<dbReference type="PANTHER" id="PTHR10380:SF218">
    <property type="entry name" value="ADULT CUTICLE PROTEIN 65AA-RELATED"/>
    <property type="match status" value="1"/>
</dbReference>
<dbReference type="GO" id="GO:0008010">
    <property type="term" value="F:structural constituent of chitin-based larval cuticle"/>
    <property type="evidence" value="ECO:0007669"/>
    <property type="project" value="TreeGrafter"/>
</dbReference>
<dbReference type="PANTHER" id="PTHR10380">
    <property type="entry name" value="CUTICLE PROTEIN"/>
    <property type="match status" value="1"/>
</dbReference>
<evidence type="ECO:0000313" key="5">
    <source>
        <dbReference type="Proteomes" id="UP000183832"/>
    </source>
</evidence>
<organism evidence="4 5">
    <name type="scientific">Clunio marinus</name>
    <dbReference type="NCBI Taxonomy" id="568069"/>
    <lineage>
        <taxon>Eukaryota</taxon>
        <taxon>Metazoa</taxon>
        <taxon>Ecdysozoa</taxon>
        <taxon>Arthropoda</taxon>
        <taxon>Hexapoda</taxon>
        <taxon>Insecta</taxon>
        <taxon>Pterygota</taxon>
        <taxon>Neoptera</taxon>
        <taxon>Endopterygota</taxon>
        <taxon>Diptera</taxon>
        <taxon>Nematocera</taxon>
        <taxon>Chironomoidea</taxon>
        <taxon>Chironomidae</taxon>
        <taxon>Clunio</taxon>
    </lineage>
</organism>
<dbReference type="GO" id="GO:0062129">
    <property type="term" value="C:chitin-based extracellular matrix"/>
    <property type="evidence" value="ECO:0007669"/>
    <property type="project" value="TreeGrafter"/>
</dbReference>
<accession>A0A1J1ITR5</accession>
<dbReference type="EMBL" id="CVRI01000059">
    <property type="protein sequence ID" value="CRL02972.1"/>
    <property type="molecule type" value="Genomic_DNA"/>
</dbReference>
<keyword evidence="5" id="KW-1185">Reference proteome</keyword>
<keyword evidence="1 2" id="KW-0193">Cuticle</keyword>
<evidence type="ECO:0000256" key="3">
    <source>
        <dbReference type="SAM" id="SignalP"/>
    </source>
</evidence>
<protein>
    <submittedName>
        <fullName evidence="4">CLUMA_CG016573, isoform A</fullName>
    </submittedName>
</protein>
<evidence type="ECO:0000256" key="2">
    <source>
        <dbReference type="PROSITE-ProRule" id="PRU00497"/>
    </source>
</evidence>
<dbReference type="AlphaFoldDB" id="A0A1J1ITR5"/>
<proteinExistence type="predicted"/>
<reference evidence="4 5" key="1">
    <citation type="submission" date="2015-04" db="EMBL/GenBank/DDBJ databases">
        <authorList>
            <person name="Syromyatnikov M.Y."/>
            <person name="Popov V.N."/>
        </authorList>
    </citation>
    <scope>NUCLEOTIDE SEQUENCE [LARGE SCALE GENOMIC DNA]</scope>
</reference>
<dbReference type="OrthoDB" id="7255276at2759"/>
<evidence type="ECO:0000313" key="4">
    <source>
        <dbReference type="EMBL" id="CRL02972.1"/>
    </source>
</evidence>
<keyword evidence="3" id="KW-0732">Signal</keyword>
<dbReference type="Proteomes" id="UP000183832">
    <property type="component" value="Unassembled WGS sequence"/>
</dbReference>
<sequence>MKYLIVFALVIVAALAAPPKKAPRLSRASDDSSNAQILKYENDNIGIDGYNFAYETSDGVSRQESAVVNNLGSENEEIAVKGTITWTAPDGQVITLNYIADKNGFQPQGDHIPV</sequence>
<gene>
    <name evidence="4" type="ORF">CLUMA_CG016573</name>
</gene>
<feature type="signal peptide" evidence="3">
    <location>
        <begin position="1"/>
        <end position="16"/>
    </location>
</feature>
<dbReference type="InterPro" id="IPR031311">
    <property type="entry name" value="CHIT_BIND_RR_consensus"/>
</dbReference>
<name>A0A1J1ITR5_9DIPT</name>
<dbReference type="InterPro" id="IPR000618">
    <property type="entry name" value="Insect_cuticle"/>
</dbReference>
<feature type="chain" id="PRO_5013063000" evidence="3">
    <location>
        <begin position="17"/>
        <end position="114"/>
    </location>
</feature>